<evidence type="ECO:0000313" key="3">
    <source>
        <dbReference type="EMBL" id="MDH0827918.1"/>
    </source>
</evidence>
<evidence type="ECO:0000256" key="1">
    <source>
        <dbReference type="ARBA" id="ARBA00007227"/>
    </source>
</evidence>
<dbReference type="Pfam" id="PF01381">
    <property type="entry name" value="HTH_3"/>
    <property type="match status" value="1"/>
</dbReference>
<dbReference type="SUPFAM" id="SSF47413">
    <property type="entry name" value="lambda repressor-like DNA-binding domains"/>
    <property type="match status" value="1"/>
</dbReference>
<dbReference type="SMART" id="SM00530">
    <property type="entry name" value="HTH_XRE"/>
    <property type="match status" value="1"/>
</dbReference>
<protein>
    <submittedName>
        <fullName evidence="3">XRE family transcriptional regulator</fullName>
    </submittedName>
</protein>
<comment type="caution">
    <text evidence="3">The sequence shown here is derived from an EMBL/GenBank/DDBJ whole genome shotgun (WGS) entry which is preliminary data.</text>
</comment>
<dbReference type="CDD" id="cd00093">
    <property type="entry name" value="HTH_XRE"/>
    <property type="match status" value="1"/>
</dbReference>
<dbReference type="PROSITE" id="PS50943">
    <property type="entry name" value="HTH_CROC1"/>
    <property type="match status" value="1"/>
</dbReference>
<dbReference type="AlphaFoldDB" id="A0AA42SG03"/>
<reference evidence="3" key="1">
    <citation type="submission" date="2022-09" db="EMBL/GenBank/DDBJ databases">
        <title>Intensive care unit water sources are persistently colonized with multi-drug resistant bacteria and are the site of extensive horizontal gene transfer of antibiotic resistance genes.</title>
        <authorList>
            <person name="Diorio-Toth L."/>
        </authorList>
    </citation>
    <scope>NUCLEOTIDE SEQUENCE</scope>
    <source>
        <strain evidence="3">GD03885</strain>
    </source>
</reference>
<dbReference type="RefSeq" id="WP_279679382.1">
    <property type="nucleotide sequence ID" value="NZ_JAOCCL010000067.1"/>
</dbReference>
<evidence type="ECO:0000313" key="4">
    <source>
        <dbReference type="Proteomes" id="UP001160116"/>
    </source>
</evidence>
<accession>A0AA42SG03</accession>
<dbReference type="Pfam" id="PF06114">
    <property type="entry name" value="Peptidase_M78"/>
    <property type="match status" value="1"/>
</dbReference>
<comment type="similarity">
    <text evidence="1">Belongs to the short-chain fatty acyl-CoA assimilation regulator (ScfR) family.</text>
</comment>
<dbReference type="PANTHER" id="PTHR43236">
    <property type="entry name" value="ANTITOXIN HIGA1"/>
    <property type="match status" value="1"/>
</dbReference>
<dbReference type="InterPro" id="IPR001387">
    <property type="entry name" value="Cro/C1-type_HTH"/>
</dbReference>
<dbReference type="GO" id="GO:0003677">
    <property type="term" value="F:DNA binding"/>
    <property type="evidence" value="ECO:0007669"/>
    <property type="project" value="InterPro"/>
</dbReference>
<dbReference type="InterPro" id="IPR010359">
    <property type="entry name" value="IrrE_HExxH"/>
</dbReference>
<dbReference type="InterPro" id="IPR052345">
    <property type="entry name" value="Rad_response_metalloprotease"/>
</dbReference>
<name>A0AA42SG03_ACIJO</name>
<feature type="domain" description="HTH cro/C1-type" evidence="2">
    <location>
        <begin position="12"/>
        <end position="67"/>
    </location>
</feature>
<dbReference type="PANTHER" id="PTHR43236:SF1">
    <property type="entry name" value="BLL7220 PROTEIN"/>
    <property type="match status" value="1"/>
</dbReference>
<dbReference type="InterPro" id="IPR010982">
    <property type="entry name" value="Lambda_DNA-bd_dom_sf"/>
</dbReference>
<gene>
    <name evidence="3" type="ORF">N5C97_15820</name>
</gene>
<sequence length="398" mass="45620">MQGIEQFQSGRLKRARLMYDGLTKAALAEMINVSPSTLTKWEDGTHFPQNEAIERLSEALKIPYHWFLRPIPNQGSPLFLNRAKKRLLKAPGDRSNEMLLNLSEIYQIAADWINFPEVSLINSLSRTEALLLTHTQIEELASKLREHWGVGISPIQDLTKRIEKSGVIVTRFEIGYDDMDGSSAWIDGRPFIFIAADKDNYFRSRFDISHELGHLIMHKNLTHEDKKVRFDLLEEQAHYFASCLLFPPNAFIAEANKISIESLTMLKKRWGISIAAMIYKAESLKIISSEEGSRLWRSLRYRGYHKCEPYDIETKPEQPVALKNSIRLMLEQGGFSKSKIIDEFGLKKHLEVLCGLAPGYLDEDFGQIISMKSKNIPTSTNLTNIHHKQGELIKFSRD</sequence>
<dbReference type="EMBL" id="JAOCCL010000067">
    <property type="protein sequence ID" value="MDH0827918.1"/>
    <property type="molecule type" value="Genomic_DNA"/>
</dbReference>
<proteinExistence type="inferred from homology"/>
<dbReference type="Proteomes" id="UP001160116">
    <property type="component" value="Unassembled WGS sequence"/>
</dbReference>
<dbReference type="Gene3D" id="1.10.260.40">
    <property type="entry name" value="lambda repressor-like DNA-binding domains"/>
    <property type="match status" value="1"/>
</dbReference>
<organism evidence="3 4">
    <name type="scientific">Acinetobacter johnsonii</name>
    <dbReference type="NCBI Taxonomy" id="40214"/>
    <lineage>
        <taxon>Bacteria</taxon>
        <taxon>Pseudomonadati</taxon>
        <taxon>Pseudomonadota</taxon>
        <taxon>Gammaproteobacteria</taxon>
        <taxon>Moraxellales</taxon>
        <taxon>Moraxellaceae</taxon>
        <taxon>Acinetobacter</taxon>
    </lineage>
</organism>
<dbReference type="Gene3D" id="1.10.10.2910">
    <property type="match status" value="1"/>
</dbReference>
<evidence type="ECO:0000259" key="2">
    <source>
        <dbReference type="PROSITE" id="PS50943"/>
    </source>
</evidence>